<dbReference type="OMA" id="MRQPESF"/>
<protein>
    <recommendedName>
        <fullName evidence="1">Transglycosylase SLT domain-containing protein</fullName>
    </recommendedName>
</protein>
<sequence>MAPTMKYWDDWTDSKDMDAMWDDSDVCTEWVAAGEKRGSKVHMSRNTCGEPFVTQTEMRAMAKIVVERHFHGRVDLLMICAIAEVESDRKPLAYRFEPKLGEASTGLMQTLQSTAEWLAKDMGYTYYTNDCSSPMLYRPFVSVYFGAAFLNWLSTYKNKIQNEEFIVRAYNGGPKNATTGKTLIYFNKYLKSKQTLLSQSKDYYLNSVSKRPMGNDGLTCNEVDNESNSVSLPEKSCSRNMTSSSSSGMDWVYWDDKATADEMESLWRNETVKTEWLKSGETVGKVRFARDAEMRPYLTRIELKAVAEMVINRHFEGGLNPDMLCAVAEVCSRRLLYGWDSTNGILNLSLHTALWLQNSLGYKAYHIHDIEDLYRPFVSMYFAASYMTWLSTYENVQRTEQFIVKSYLLGPQNINSKNAGPYWLKYLQSLSLYQQETKRKNKQCGIQ</sequence>
<evidence type="ECO:0000313" key="3">
    <source>
        <dbReference type="Proteomes" id="UP000825935"/>
    </source>
</evidence>
<dbReference type="Proteomes" id="UP000825935">
    <property type="component" value="Chromosome 8"/>
</dbReference>
<keyword evidence="3" id="KW-1185">Reference proteome</keyword>
<comment type="caution">
    <text evidence="2">The sequence shown here is derived from an EMBL/GenBank/DDBJ whole genome shotgun (WGS) entry which is preliminary data.</text>
</comment>
<dbReference type="InterPro" id="IPR008258">
    <property type="entry name" value="Transglycosylase_SLT_dom_1"/>
</dbReference>
<reference evidence="2" key="1">
    <citation type="submission" date="2021-08" db="EMBL/GenBank/DDBJ databases">
        <title>WGS assembly of Ceratopteris richardii.</title>
        <authorList>
            <person name="Marchant D.B."/>
            <person name="Chen G."/>
            <person name="Jenkins J."/>
            <person name="Shu S."/>
            <person name="Leebens-Mack J."/>
            <person name="Grimwood J."/>
            <person name="Schmutz J."/>
            <person name="Soltis P."/>
            <person name="Soltis D."/>
            <person name="Chen Z.-H."/>
        </authorList>
    </citation>
    <scope>NUCLEOTIDE SEQUENCE</scope>
    <source>
        <strain evidence="2">Whitten #5841</strain>
        <tissue evidence="2">Leaf</tissue>
    </source>
</reference>
<dbReference type="PANTHER" id="PTHR37179">
    <property type="entry name" value="TRANSGLYCOSYLASE"/>
    <property type="match status" value="1"/>
</dbReference>
<dbReference type="SUPFAM" id="SSF53955">
    <property type="entry name" value="Lysozyme-like"/>
    <property type="match status" value="1"/>
</dbReference>
<dbReference type="EMBL" id="CM035413">
    <property type="protein sequence ID" value="KAH7430814.1"/>
    <property type="molecule type" value="Genomic_DNA"/>
</dbReference>
<evidence type="ECO:0000313" key="2">
    <source>
        <dbReference type="EMBL" id="KAH7430815.1"/>
    </source>
</evidence>
<name>A0A8T2UB52_CERRI</name>
<accession>A0A8T2UB52</accession>
<gene>
    <name evidence="2" type="ORF">KP509_08G016300</name>
</gene>
<dbReference type="OrthoDB" id="550520at2759"/>
<dbReference type="InterPro" id="IPR023346">
    <property type="entry name" value="Lysozyme-like_dom_sf"/>
</dbReference>
<dbReference type="PANTHER" id="PTHR37179:SF1">
    <property type="entry name" value="TRANSGLYCOSYLASE"/>
    <property type="match status" value="1"/>
</dbReference>
<feature type="domain" description="Transglycosylase SLT" evidence="1">
    <location>
        <begin position="73"/>
        <end position="177"/>
    </location>
</feature>
<proteinExistence type="predicted"/>
<dbReference type="AlphaFoldDB" id="A0A8T2UB52"/>
<dbReference type="Gene3D" id="1.10.530.10">
    <property type="match status" value="2"/>
</dbReference>
<dbReference type="EMBL" id="CM035413">
    <property type="protein sequence ID" value="KAH7430815.1"/>
    <property type="molecule type" value="Genomic_DNA"/>
</dbReference>
<dbReference type="Pfam" id="PF01464">
    <property type="entry name" value="SLT"/>
    <property type="match status" value="1"/>
</dbReference>
<evidence type="ECO:0000259" key="1">
    <source>
        <dbReference type="Pfam" id="PF01464"/>
    </source>
</evidence>
<organism evidence="2 3">
    <name type="scientific">Ceratopteris richardii</name>
    <name type="common">Triangle waterfern</name>
    <dbReference type="NCBI Taxonomy" id="49495"/>
    <lineage>
        <taxon>Eukaryota</taxon>
        <taxon>Viridiplantae</taxon>
        <taxon>Streptophyta</taxon>
        <taxon>Embryophyta</taxon>
        <taxon>Tracheophyta</taxon>
        <taxon>Polypodiopsida</taxon>
        <taxon>Polypodiidae</taxon>
        <taxon>Polypodiales</taxon>
        <taxon>Pteridineae</taxon>
        <taxon>Pteridaceae</taxon>
        <taxon>Parkerioideae</taxon>
        <taxon>Ceratopteris</taxon>
    </lineage>
</organism>